<feature type="domain" description="Glucose-methanol-choline oxidoreductase N-terminal" evidence="6">
    <location>
        <begin position="1543"/>
        <end position="1566"/>
    </location>
</feature>
<comment type="similarity">
    <text evidence="1 3">Belongs to the GMC oxidoreductase family.</text>
</comment>
<dbReference type="EMBL" id="KB632330">
    <property type="protein sequence ID" value="ERL92577.1"/>
    <property type="molecule type" value="Genomic_DNA"/>
</dbReference>
<dbReference type="SUPFAM" id="SSF51905">
    <property type="entry name" value="FAD/NAD(P)-binding domain"/>
    <property type="match status" value="4"/>
</dbReference>
<evidence type="ECO:0000313" key="8">
    <source>
        <dbReference type="EMBL" id="ERL92577.1"/>
    </source>
</evidence>
<feature type="domain" description="Glucose-methanol-choline oxidoreductase N-terminal" evidence="7">
    <location>
        <begin position="114"/>
        <end position="128"/>
    </location>
</feature>
<evidence type="ECO:0000256" key="3">
    <source>
        <dbReference type="RuleBase" id="RU003968"/>
    </source>
</evidence>
<dbReference type="GO" id="GO:0042302">
    <property type="term" value="F:structural constituent of cuticle"/>
    <property type="evidence" value="ECO:0007669"/>
    <property type="project" value="UniProtKB-UniRule"/>
</dbReference>
<dbReference type="InterPro" id="IPR000172">
    <property type="entry name" value="GMC_OxRdtase_N"/>
</dbReference>
<dbReference type="Pfam" id="PF00379">
    <property type="entry name" value="Chitin_bind_4"/>
    <property type="match status" value="2"/>
</dbReference>
<feature type="compositionally biased region" description="Basic and acidic residues" evidence="4">
    <location>
        <begin position="439"/>
        <end position="450"/>
    </location>
</feature>
<dbReference type="Proteomes" id="UP000030742">
    <property type="component" value="Unassembled WGS sequence"/>
</dbReference>
<feature type="region of interest" description="Disordered" evidence="4">
    <location>
        <begin position="439"/>
        <end position="459"/>
    </location>
</feature>
<evidence type="ECO:0000256" key="2">
    <source>
        <dbReference type="PROSITE-ProRule" id="PRU00497"/>
    </source>
</evidence>
<dbReference type="InterPro" id="IPR012132">
    <property type="entry name" value="GMC_OxRdtase"/>
</dbReference>
<gene>
    <name evidence="8" type="ORF">D910_09890</name>
</gene>
<proteinExistence type="inferred from homology"/>
<sequence>MFKFLILLLIWVSYSHQQSLLDGLIKLIQEGEDQISAEPPDMSASRMLKEYDFIVVGAGTAGCAVANRLSENPNWTVLLVEADPKSQQVKGIEMVKNGQTYFIKVKKEVISSAGAINSPQLLMLSGVGPKKHLQKLGIPVISNLRVGYNLMDHIGMGGLTFLINETVSLKTERLINNKDLGDYLNNHHGPLSIPGGCEVLVFNDFDHPGDSDGYPDIELLYQGGSIVSDIVLRKDFGITDGIYNKVFKPIENTDSFMVFPILLRPKSRGRLMLKSADYKHKPYIFPNYFADPKDMETIIKGVKLVMEIAAKPALQSLDKKAVVDTRLRVYGIKGLRVVLTAIAACAVAMPQTTAVKKPPGKNYEPNEYEKLQNVAARYKFSSDIDDHISDLTHQRSEERNGLSVKGMYAYSDGYYKRIVHYVADENGYRVTGVELTHVNESKQDQPKETDANNQQRSLKNIDKVLNKTFEYQRGLAEEVFQRQAQNAKYQFSSNIDDGINGNLHQRIEVRDGLSVNGRYSYSDGYHKRTVFYEADDKGYRVVKEEIEPIQNPLGIPDGHAKTSADNAKTMLKLFFILAIGQISVRGSPFELLENYIEGFEKNVDHLRSYLKSGSWQQKTLQNYIQEEAHIKDIGEYDFIIVGGGTTGSVIAARLSEIPEWKILLLEAGESESVASKVPVMHSCLKGESSPLTWGYYSVPQNNSCLNLEDRRCFVPTAKALGGTSAINDMLYTRGTARDYDLWADNNLKGWCSISLEPYFKNIEDAHLDTAMDIGLHHYGGPVHLESSRYYSDITNRFLAGAKEIGLKEIDVNGKNPLGFGCPQLMTKNGERYSAASAYLKSAKDRKNLEIRSLVQVTKLIIGEHTKEAQGVHFFHEGQLFTASASKEVILAAGTINSGKLLLLSGIGPHEELKPLNIECLSDLKVGKNLIHHVVFAGLKYVYVDANHLKTSGYYSKEIDYLRNGRGPLTSTGVDVIGFIKTEFSKGRHLYPDVELLVTSSQIGDNLSNKISEENIHDLKKQITINLILLHPKSRGTLSLHTNNPFDYPLINLNDFSDKEDYDIKTLLSAIRTTQKLLQSQHLQPLGLSYQGIIPRCSEYDVYSDDYWTCAIKQLSISIGEVTSSAPMGEEKEGSFGSSVVDLKLRVHGIDKLRVADDSVIPVSISGHLAAIKMVIGEKCADLIKEEWTKLETECSDPYHASGGLLSVEHPYHSELTDRFIAAGKELGFEEVDYNSHQIMGFSKIQATHKFGRRQSSATAFLSSALKRENLKIVEKTKVTKFDRGIFSRPELRITHKLYNEYFKPIENQDVFSIMPMLLHPRSVGSLKLRSKNPDDPPLCYGNYLTDVNKEDLGVLIKSIRIMEKLVDSESFKELEARVYDKGLPGCEHFVFDSDSYWECAIRHLGVTLHHQISTCKMGNGTDAVVDNELKVKGVKNLRVADTSVIPMTLSAHTSAPTMMIGKKYDFIIVGSGAAGSVIANRLSEVEKWNILILETGIPETEIMKIPSFAPMSQFSPYNWGYFTEYQEGNFFGLNRNRMRWPRGRALGGSSTINYMIYTRGNRWDYDKWAEAGNQGWAYNDVLPYFIKSEKARNLTDYNPELHGNHGLLSVENVYKTKLLDAFIEAGAELGLELIDYNANLKSFGVSRLQATVKRGRRHSVASAFLWPARNRANLDIIIDAHVTKVLINPTTKAAYGVTYSKNGQKYSVFAKKEVILSAGTFNSPQLLMLSGIGPKDHLEKLGIKVLEDLPVGRNLQDHIAFPGLTFEIDQAVDLNIRETIQQISEFIDN</sequence>
<dbReference type="GO" id="GO:0050660">
    <property type="term" value="F:flavin adenine dinucleotide binding"/>
    <property type="evidence" value="ECO:0007669"/>
    <property type="project" value="InterPro"/>
</dbReference>
<keyword evidence="2" id="KW-0193">Cuticle</keyword>
<feature type="signal peptide" evidence="5">
    <location>
        <begin position="1"/>
        <end position="17"/>
    </location>
</feature>
<evidence type="ECO:0000313" key="9">
    <source>
        <dbReference type="Proteomes" id="UP000030742"/>
    </source>
</evidence>
<dbReference type="Gene3D" id="3.50.50.60">
    <property type="entry name" value="FAD/NAD(P)-binding domain"/>
    <property type="match status" value="5"/>
</dbReference>
<dbReference type="Pfam" id="PF00732">
    <property type="entry name" value="GMC_oxred_N"/>
    <property type="match status" value="4"/>
</dbReference>
<dbReference type="Gene3D" id="3.30.560.10">
    <property type="entry name" value="Glucose Oxidase, domain 3"/>
    <property type="match status" value="3"/>
</dbReference>
<feature type="non-terminal residue" evidence="8">
    <location>
        <position position="1789"/>
    </location>
</feature>
<dbReference type="PANTHER" id="PTHR11552">
    <property type="entry name" value="GLUCOSE-METHANOL-CHOLINE GMC OXIDOREDUCTASE"/>
    <property type="match status" value="1"/>
</dbReference>
<dbReference type="Pfam" id="PF05199">
    <property type="entry name" value="GMC_oxred_C"/>
    <property type="match status" value="3"/>
</dbReference>
<organism evidence="8 9">
    <name type="scientific">Dendroctonus ponderosae</name>
    <name type="common">Mountain pine beetle</name>
    <dbReference type="NCBI Taxonomy" id="77166"/>
    <lineage>
        <taxon>Eukaryota</taxon>
        <taxon>Metazoa</taxon>
        <taxon>Ecdysozoa</taxon>
        <taxon>Arthropoda</taxon>
        <taxon>Hexapoda</taxon>
        <taxon>Insecta</taxon>
        <taxon>Pterygota</taxon>
        <taxon>Neoptera</taxon>
        <taxon>Endopterygota</taxon>
        <taxon>Coleoptera</taxon>
        <taxon>Polyphaga</taxon>
        <taxon>Cucujiformia</taxon>
        <taxon>Curculionidae</taxon>
        <taxon>Scolytinae</taxon>
        <taxon>Dendroctonus</taxon>
    </lineage>
</organism>
<reference evidence="8 9" key="1">
    <citation type="journal article" date="2013" name="Genome Biol.">
        <title>Draft genome of the mountain pine beetle, Dendroctonus ponderosae Hopkins, a major forest pest.</title>
        <authorList>
            <person name="Keeling C.I."/>
            <person name="Yuen M.M."/>
            <person name="Liao N.Y."/>
            <person name="Docking T.R."/>
            <person name="Chan S.K."/>
            <person name="Taylor G.A."/>
            <person name="Palmquist D.L."/>
            <person name="Jackman S.D."/>
            <person name="Nguyen A."/>
            <person name="Li M."/>
            <person name="Henderson H."/>
            <person name="Janes J.K."/>
            <person name="Zhao Y."/>
            <person name="Pandoh P."/>
            <person name="Moore R."/>
            <person name="Sperling F.A."/>
            <person name="Huber D.P."/>
            <person name="Birol I."/>
            <person name="Jones S.J."/>
            <person name="Bohlmann J."/>
        </authorList>
    </citation>
    <scope>NUCLEOTIDE SEQUENCE</scope>
</reference>
<evidence type="ECO:0000259" key="7">
    <source>
        <dbReference type="PROSITE" id="PS00624"/>
    </source>
</evidence>
<feature type="domain" description="Glucose-methanol-choline oxidoreductase N-terminal" evidence="7">
    <location>
        <begin position="1719"/>
        <end position="1733"/>
    </location>
</feature>
<dbReference type="PROSITE" id="PS00624">
    <property type="entry name" value="GMC_OXRED_2"/>
    <property type="match status" value="2"/>
</dbReference>
<dbReference type="PANTHER" id="PTHR11552:SF158">
    <property type="entry name" value="GH23626P-RELATED"/>
    <property type="match status" value="1"/>
</dbReference>
<evidence type="ECO:0000256" key="5">
    <source>
        <dbReference type="SAM" id="SignalP"/>
    </source>
</evidence>
<dbReference type="PROSITE" id="PS51155">
    <property type="entry name" value="CHIT_BIND_RR_2"/>
    <property type="match status" value="2"/>
</dbReference>
<dbReference type="InterPro" id="IPR007867">
    <property type="entry name" value="GMC_OxRtase_C"/>
</dbReference>
<evidence type="ECO:0000259" key="6">
    <source>
        <dbReference type="PROSITE" id="PS00623"/>
    </source>
</evidence>
<dbReference type="GO" id="GO:0016614">
    <property type="term" value="F:oxidoreductase activity, acting on CH-OH group of donors"/>
    <property type="evidence" value="ECO:0007669"/>
    <property type="project" value="InterPro"/>
</dbReference>
<keyword evidence="3" id="KW-0285">Flavoprotein</keyword>
<keyword evidence="5" id="KW-0732">Signal</keyword>
<evidence type="ECO:0000256" key="4">
    <source>
        <dbReference type="SAM" id="MobiDB-lite"/>
    </source>
</evidence>
<dbReference type="InterPro" id="IPR000618">
    <property type="entry name" value="Insect_cuticle"/>
</dbReference>
<dbReference type="SUPFAM" id="SSF54373">
    <property type="entry name" value="FAD-linked reductases, C-terminal domain"/>
    <property type="match status" value="3"/>
</dbReference>
<dbReference type="InterPro" id="IPR036188">
    <property type="entry name" value="FAD/NAD-bd_sf"/>
</dbReference>
<keyword evidence="3" id="KW-0274">FAD</keyword>
<accession>U4UHS0</accession>
<dbReference type="Gene3D" id="3.30.410.40">
    <property type="match status" value="1"/>
</dbReference>
<evidence type="ECO:0000256" key="1">
    <source>
        <dbReference type="ARBA" id="ARBA00010790"/>
    </source>
</evidence>
<feature type="domain" description="Glucose-methanol-choline oxidoreductase N-terminal" evidence="6">
    <location>
        <begin position="717"/>
        <end position="740"/>
    </location>
</feature>
<dbReference type="PROSITE" id="PS00623">
    <property type="entry name" value="GMC_OXRED_1"/>
    <property type="match status" value="2"/>
</dbReference>
<dbReference type="OrthoDB" id="269227at2759"/>
<protein>
    <recommendedName>
        <fullName evidence="6 7">Glucose-methanol-choline oxidoreductase N-terminal domain-containing protein</fullName>
    </recommendedName>
</protein>
<name>U4UHS0_DENPD</name>
<dbReference type="STRING" id="77166.U4UHS0"/>
<feature type="chain" id="PRO_5004656617" description="Glucose-methanol-choline oxidoreductase N-terminal domain-containing protein" evidence="5">
    <location>
        <begin position="18"/>
        <end position="1789"/>
    </location>
</feature>